<proteinExistence type="predicted"/>
<gene>
    <name evidence="3" type="ORF">CB0940_09271</name>
    <name evidence="4" type="ORF">RHO25_011081</name>
</gene>
<protein>
    <submittedName>
        <fullName evidence="3">Uncharacterized protein</fullName>
    </submittedName>
</protein>
<evidence type="ECO:0000256" key="2">
    <source>
        <dbReference type="SAM" id="MobiDB-lite"/>
    </source>
</evidence>
<reference evidence="4 6" key="2">
    <citation type="submission" date="2023-09" db="EMBL/GenBank/DDBJ databases">
        <title>Complete-Gapless Cercospora beticola genome.</title>
        <authorList>
            <person name="Wyatt N.A."/>
            <person name="Spanner R.E."/>
            <person name="Bolton M.D."/>
        </authorList>
    </citation>
    <scope>NUCLEOTIDE SEQUENCE [LARGE SCALE GENOMIC DNA]</scope>
    <source>
        <strain evidence="4">Cb09-40</strain>
    </source>
</reference>
<feature type="compositionally biased region" description="Polar residues" evidence="2">
    <location>
        <begin position="371"/>
        <end position="380"/>
    </location>
</feature>
<feature type="region of interest" description="Disordered" evidence="2">
    <location>
        <begin position="332"/>
        <end position="363"/>
    </location>
</feature>
<dbReference type="EMBL" id="CP134190">
    <property type="protein sequence ID" value="WPB06424.1"/>
    <property type="molecule type" value="Genomic_DNA"/>
</dbReference>
<evidence type="ECO:0000313" key="6">
    <source>
        <dbReference type="Proteomes" id="UP001302367"/>
    </source>
</evidence>
<dbReference type="AlphaFoldDB" id="A0A2G5HIN7"/>
<evidence type="ECO:0000313" key="3">
    <source>
        <dbReference type="EMBL" id="PIA92427.1"/>
    </source>
</evidence>
<dbReference type="EMBL" id="LKMD01000106">
    <property type="protein sequence ID" value="PIA92427.1"/>
    <property type="molecule type" value="Genomic_DNA"/>
</dbReference>
<feature type="region of interest" description="Disordered" evidence="2">
    <location>
        <begin position="1"/>
        <end position="25"/>
    </location>
</feature>
<feature type="compositionally biased region" description="Polar residues" evidence="2">
    <location>
        <begin position="100"/>
        <end position="112"/>
    </location>
</feature>
<feature type="region of interest" description="Disordered" evidence="2">
    <location>
        <begin position="100"/>
        <end position="119"/>
    </location>
</feature>
<keyword evidence="1" id="KW-0175">Coiled coil</keyword>
<feature type="region of interest" description="Disordered" evidence="2">
    <location>
        <begin position="371"/>
        <end position="390"/>
    </location>
</feature>
<name>A0A2G5HIN7_CERBT</name>
<feature type="compositionally biased region" description="Low complexity" evidence="2">
    <location>
        <begin position="166"/>
        <end position="186"/>
    </location>
</feature>
<evidence type="ECO:0000256" key="1">
    <source>
        <dbReference type="SAM" id="Coils"/>
    </source>
</evidence>
<feature type="region of interest" description="Disordered" evidence="2">
    <location>
        <begin position="151"/>
        <end position="202"/>
    </location>
</feature>
<dbReference type="Proteomes" id="UP000230605">
    <property type="component" value="Chromosome 7"/>
</dbReference>
<evidence type="ECO:0000313" key="4">
    <source>
        <dbReference type="EMBL" id="WPB06424.1"/>
    </source>
</evidence>
<reference evidence="3 5" key="1">
    <citation type="submission" date="2015-10" db="EMBL/GenBank/DDBJ databases">
        <title>The cercosporin biosynthetic gene cluster was horizontally transferred to several fungal lineages and shown to be expanded in Cercospora beticola based on microsynteny with recipient genomes.</title>
        <authorList>
            <person name="De Jonge R."/>
            <person name="Ebert M.K."/>
            <person name="Suttle J.C."/>
            <person name="Jurick Ii W.M."/>
            <person name="Secor G.A."/>
            <person name="Thomma B.P."/>
            <person name="Van De Peer Y."/>
            <person name="Bolton M.D."/>
        </authorList>
    </citation>
    <scope>NUCLEOTIDE SEQUENCE [LARGE SCALE GENOMIC DNA]</scope>
    <source>
        <strain evidence="3 5">09-40</strain>
    </source>
</reference>
<sequence length="455" mass="50671">MGTPRYHHQIDPFHENTSESPTAYQGAGAIDLTPTLRIENNRFEEVHLPQDPSKQQQPAREGLKSRLLSSLSSAQPAAAVLSRSGSVLHSRAKSWAAAYNQTTPERSPSPNKNKFVDNLFSGESGRVRLGVPTSPIKEKEDTEFVMEYQPGFTERPGRPRLRQQPTNATTSTTATANSANSASNSSRKVSWFGRKASTPAPQPVKVEDEMLSININTALFPHGPADPLSPQAFNDLLLNATNLIQRMQIAYKEKVEYLASIQPEIDAQKEEVEEAQTRSAHLKMQLEDTARIAKEQRDVNEELILKFSEEKMKVQQLQEERAKSIRIVRRETEIPEEDEDPSRTIKRSSRGSASDSGFESDADTASLFSSGVETPASQYASRPPTLDHRIDPRYIPARGSVLSQQSTAFSRNEGVAWATVEKLRNENSDLKAQVVNLQQGYDGVLEFVETLRETK</sequence>
<feature type="compositionally biased region" description="Basic and acidic residues" evidence="2">
    <location>
        <begin position="8"/>
        <end position="17"/>
    </location>
</feature>
<dbReference type="OrthoDB" id="5377009at2759"/>
<accession>A0A2G5HIN7</accession>
<feature type="coiled-coil region" evidence="1">
    <location>
        <begin position="265"/>
        <end position="320"/>
    </location>
</feature>
<keyword evidence="6" id="KW-1185">Reference proteome</keyword>
<organism evidence="3 5">
    <name type="scientific">Cercospora beticola</name>
    <name type="common">Sugarbeet leaf spot fungus</name>
    <dbReference type="NCBI Taxonomy" id="122368"/>
    <lineage>
        <taxon>Eukaryota</taxon>
        <taxon>Fungi</taxon>
        <taxon>Dikarya</taxon>
        <taxon>Ascomycota</taxon>
        <taxon>Pezizomycotina</taxon>
        <taxon>Dothideomycetes</taxon>
        <taxon>Dothideomycetidae</taxon>
        <taxon>Mycosphaerellales</taxon>
        <taxon>Mycosphaerellaceae</taxon>
        <taxon>Cercospora</taxon>
    </lineage>
</organism>
<dbReference type="Proteomes" id="UP001302367">
    <property type="component" value="Chromosome 7"/>
</dbReference>
<evidence type="ECO:0000313" key="5">
    <source>
        <dbReference type="Proteomes" id="UP000230605"/>
    </source>
</evidence>